<keyword evidence="2" id="KW-1185">Reference proteome</keyword>
<reference evidence="1 2" key="1">
    <citation type="submission" date="2019-03" db="EMBL/GenBank/DDBJ databases">
        <title>First draft genome of Liparis tanakae, snailfish: a comprehensive survey of snailfish specific genes.</title>
        <authorList>
            <person name="Kim W."/>
            <person name="Song I."/>
            <person name="Jeong J.-H."/>
            <person name="Kim D."/>
            <person name="Kim S."/>
            <person name="Ryu S."/>
            <person name="Song J.Y."/>
            <person name="Lee S.K."/>
        </authorList>
    </citation>
    <scope>NUCLEOTIDE SEQUENCE [LARGE SCALE GENOMIC DNA]</scope>
    <source>
        <tissue evidence="1">Muscle</tissue>
    </source>
</reference>
<protein>
    <submittedName>
        <fullName evidence="1">Uncharacterized protein</fullName>
    </submittedName>
</protein>
<evidence type="ECO:0000313" key="1">
    <source>
        <dbReference type="EMBL" id="TNN32464.1"/>
    </source>
</evidence>
<gene>
    <name evidence="1" type="ORF">EYF80_057374</name>
</gene>
<dbReference type="Proteomes" id="UP000314294">
    <property type="component" value="Unassembled WGS sequence"/>
</dbReference>
<dbReference type="EMBL" id="SRLO01002686">
    <property type="protein sequence ID" value="TNN32464.1"/>
    <property type="molecule type" value="Genomic_DNA"/>
</dbReference>
<name>A0A4Z2EVS5_9TELE</name>
<comment type="caution">
    <text evidence="1">The sequence shown here is derived from an EMBL/GenBank/DDBJ whole genome shotgun (WGS) entry which is preliminary data.</text>
</comment>
<organism evidence="1 2">
    <name type="scientific">Liparis tanakae</name>
    <name type="common">Tanaka's snailfish</name>
    <dbReference type="NCBI Taxonomy" id="230148"/>
    <lineage>
        <taxon>Eukaryota</taxon>
        <taxon>Metazoa</taxon>
        <taxon>Chordata</taxon>
        <taxon>Craniata</taxon>
        <taxon>Vertebrata</taxon>
        <taxon>Euteleostomi</taxon>
        <taxon>Actinopterygii</taxon>
        <taxon>Neopterygii</taxon>
        <taxon>Teleostei</taxon>
        <taxon>Neoteleostei</taxon>
        <taxon>Acanthomorphata</taxon>
        <taxon>Eupercaria</taxon>
        <taxon>Perciformes</taxon>
        <taxon>Cottioidei</taxon>
        <taxon>Cottales</taxon>
        <taxon>Liparidae</taxon>
        <taxon>Liparis</taxon>
    </lineage>
</organism>
<dbReference type="AlphaFoldDB" id="A0A4Z2EVS5"/>
<evidence type="ECO:0000313" key="2">
    <source>
        <dbReference type="Proteomes" id="UP000314294"/>
    </source>
</evidence>
<accession>A0A4Z2EVS5</accession>
<proteinExistence type="predicted"/>
<sequence length="19" mass="2253">MQAARRTVMWIRSMVCVVD</sequence>